<evidence type="ECO:0000313" key="3">
    <source>
        <dbReference type="EMBL" id="PTX50768.1"/>
    </source>
</evidence>
<evidence type="ECO:0000256" key="2">
    <source>
        <dbReference type="HAMAP-Rule" id="MF_01940"/>
    </source>
</evidence>
<gene>
    <name evidence="3" type="ORF">C8N44_104124</name>
</gene>
<comment type="caution">
    <text evidence="3">The sequence shown here is derived from an EMBL/GenBank/DDBJ whole genome shotgun (WGS) entry which is preliminary data.</text>
</comment>
<dbReference type="RefSeq" id="WP_107974974.1">
    <property type="nucleotide sequence ID" value="NZ_BMEZ01000004.1"/>
</dbReference>
<proteinExistence type="inferred from homology"/>
<keyword evidence="1 2" id="KW-0378">Hydrolase</keyword>
<keyword evidence="3" id="KW-0436">Ligase</keyword>
<dbReference type="GO" id="GO:0008664">
    <property type="term" value="F:RNA 2',3'-cyclic 3'-phosphodiesterase activity"/>
    <property type="evidence" value="ECO:0007669"/>
    <property type="project" value="UniProtKB-EC"/>
</dbReference>
<evidence type="ECO:0000313" key="4">
    <source>
        <dbReference type="Proteomes" id="UP000244069"/>
    </source>
</evidence>
<dbReference type="InterPro" id="IPR009097">
    <property type="entry name" value="Cyclic_Pdiesterase"/>
</dbReference>
<dbReference type="AlphaFoldDB" id="A0A2T6B3W9"/>
<feature type="short sequence motif" description="HXTX 1" evidence="2">
    <location>
        <begin position="36"/>
        <end position="39"/>
    </location>
</feature>
<dbReference type="EMBL" id="QBKN01000004">
    <property type="protein sequence ID" value="PTX50768.1"/>
    <property type="molecule type" value="Genomic_DNA"/>
</dbReference>
<dbReference type="PANTHER" id="PTHR35561:SF1">
    <property type="entry name" value="RNA 2',3'-CYCLIC PHOSPHODIESTERASE"/>
    <property type="match status" value="1"/>
</dbReference>
<dbReference type="GO" id="GO:0016874">
    <property type="term" value="F:ligase activity"/>
    <property type="evidence" value="ECO:0007669"/>
    <property type="project" value="UniProtKB-KW"/>
</dbReference>
<protein>
    <recommendedName>
        <fullName evidence="2">RNA 2',3'-cyclic phosphodiesterase</fullName>
        <shortName evidence="2">RNA 2',3'-CPDase</shortName>
        <ecNumber evidence="2">3.1.4.58</ecNumber>
    </recommendedName>
</protein>
<feature type="active site" description="Proton donor" evidence="2">
    <location>
        <position position="36"/>
    </location>
</feature>
<organism evidence="3 4">
    <name type="scientific">Allosediminivita pacifica</name>
    <dbReference type="NCBI Taxonomy" id="1267769"/>
    <lineage>
        <taxon>Bacteria</taxon>
        <taxon>Pseudomonadati</taxon>
        <taxon>Pseudomonadota</taxon>
        <taxon>Alphaproteobacteria</taxon>
        <taxon>Rhodobacterales</taxon>
        <taxon>Paracoccaceae</taxon>
        <taxon>Allosediminivita</taxon>
    </lineage>
</organism>
<keyword evidence="4" id="KW-1185">Reference proteome</keyword>
<reference evidence="3 4" key="1">
    <citation type="submission" date="2018-04" db="EMBL/GenBank/DDBJ databases">
        <title>Genomic Encyclopedia of Archaeal and Bacterial Type Strains, Phase II (KMG-II): from individual species to whole genera.</title>
        <authorList>
            <person name="Goeker M."/>
        </authorList>
    </citation>
    <scope>NUCLEOTIDE SEQUENCE [LARGE SCALE GENOMIC DNA]</scope>
    <source>
        <strain evidence="3 4">DSM 29329</strain>
    </source>
</reference>
<dbReference type="Proteomes" id="UP000244069">
    <property type="component" value="Unassembled WGS sequence"/>
</dbReference>
<dbReference type="InterPro" id="IPR004175">
    <property type="entry name" value="RNA_CPDase"/>
</dbReference>
<comment type="function">
    <text evidence="2">Hydrolyzes RNA 2',3'-cyclic phosphodiester to an RNA 2'-phosphomonoester.</text>
</comment>
<dbReference type="NCBIfam" id="TIGR02258">
    <property type="entry name" value="2_5_ligase"/>
    <property type="match status" value="1"/>
</dbReference>
<feature type="short sequence motif" description="HXTX 2" evidence="2">
    <location>
        <begin position="119"/>
        <end position="122"/>
    </location>
</feature>
<accession>A0A2T6B3W9</accession>
<evidence type="ECO:0000256" key="1">
    <source>
        <dbReference type="ARBA" id="ARBA00022801"/>
    </source>
</evidence>
<sequence>MRAFIALPMPEAAIEPLLQLQSRLPKGRPVPEENLHLTVAFLGDQPERALEAVHEELLTLRHGTISIELAGAAFFGGQHGQALGLEVDGGPGLRDLYDRVVSRVRGAGITLERRRFRPHVTVARLPRGAEPGAALATLSAAQIGPVSLTELALVSSTLREDGALHEVLASYPLGPNLNGMQGHGPIW</sequence>
<dbReference type="SUPFAM" id="SSF55144">
    <property type="entry name" value="LigT-like"/>
    <property type="match status" value="1"/>
</dbReference>
<dbReference type="Gene3D" id="3.90.1140.10">
    <property type="entry name" value="Cyclic phosphodiesterase"/>
    <property type="match status" value="1"/>
</dbReference>
<dbReference type="PANTHER" id="PTHR35561">
    <property type="entry name" value="RNA 2',3'-CYCLIC PHOSPHODIESTERASE"/>
    <property type="match status" value="1"/>
</dbReference>
<dbReference type="GO" id="GO:0004113">
    <property type="term" value="F:2',3'-cyclic-nucleotide 3'-phosphodiesterase activity"/>
    <property type="evidence" value="ECO:0007669"/>
    <property type="project" value="InterPro"/>
</dbReference>
<comment type="similarity">
    <text evidence="2">Belongs to the 2H phosphoesterase superfamily. ThpR family.</text>
</comment>
<feature type="active site" description="Proton acceptor" evidence="2">
    <location>
        <position position="119"/>
    </location>
</feature>
<comment type="catalytic activity">
    <reaction evidence="2">
        <text>a 3'-end 2',3'-cyclophospho-ribonucleotide-RNA + H2O = a 3'-end 2'-phospho-ribonucleotide-RNA + H(+)</text>
        <dbReference type="Rhea" id="RHEA:11828"/>
        <dbReference type="Rhea" id="RHEA-COMP:10464"/>
        <dbReference type="Rhea" id="RHEA-COMP:17353"/>
        <dbReference type="ChEBI" id="CHEBI:15377"/>
        <dbReference type="ChEBI" id="CHEBI:15378"/>
        <dbReference type="ChEBI" id="CHEBI:83064"/>
        <dbReference type="ChEBI" id="CHEBI:173113"/>
        <dbReference type="EC" id="3.1.4.58"/>
    </reaction>
</comment>
<dbReference type="EC" id="3.1.4.58" evidence="2"/>
<dbReference type="Pfam" id="PF13563">
    <property type="entry name" value="2_5_RNA_ligase2"/>
    <property type="match status" value="1"/>
</dbReference>
<name>A0A2T6B3W9_9RHOB</name>
<dbReference type="OrthoDB" id="9793819at2"/>
<dbReference type="HAMAP" id="MF_01940">
    <property type="entry name" value="RNA_CPDase"/>
    <property type="match status" value="1"/>
</dbReference>